<dbReference type="PANTHER" id="PTHR43133:SF60">
    <property type="entry name" value="RNA POLYMERASE SIGMA FACTOR SIGV"/>
    <property type="match status" value="1"/>
</dbReference>
<evidence type="ECO:0000256" key="2">
    <source>
        <dbReference type="ARBA" id="ARBA00023015"/>
    </source>
</evidence>
<dbReference type="KEGG" id="pbk:Back11_41850"/>
<evidence type="ECO:0000256" key="4">
    <source>
        <dbReference type="ARBA" id="ARBA00023163"/>
    </source>
</evidence>
<dbReference type="CDD" id="cd06171">
    <property type="entry name" value="Sigma70_r4"/>
    <property type="match status" value="1"/>
</dbReference>
<dbReference type="InterPro" id="IPR014284">
    <property type="entry name" value="RNA_pol_sigma-70_dom"/>
</dbReference>
<dbReference type="GO" id="GO:0016987">
    <property type="term" value="F:sigma factor activity"/>
    <property type="evidence" value="ECO:0007669"/>
    <property type="project" value="UniProtKB-KW"/>
</dbReference>
<protein>
    <submittedName>
        <fullName evidence="5">DNA-directed RNA polymerase sigma-70 factor</fullName>
    </submittedName>
</protein>
<keyword evidence="2" id="KW-0805">Transcription regulation</keyword>
<keyword evidence="5" id="KW-0240">DNA-directed RNA polymerase</keyword>
<dbReference type="EMBL" id="AP019308">
    <property type="protein sequence ID" value="BBH22840.1"/>
    <property type="molecule type" value="Genomic_DNA"/>
</dbReference>
<dbReference type="SUPFAM" id="SSF88946">
    <property type="entry name" value="Sigma2 domain of RNA polymerase sigma factors"/>
    <property type="match status" value="1"/>
</dbReference>
<dbReference type="InterPro" id="IPR007627">
    <property type="entry name" value="RNA_pol_sigma70_r2"/>
</dbReference>
<accession>A0A3G9IVJ6</accession>
<dbReference type="PANTHER" id="PTHR43133">
    <property type="entry name" value="RNA POLYMERASE ECF-TYPE SIGMA FACTO"/>
    <property type="match status" value="1"/>
</dbReference>
<proteinExistence type="inferred from homology"/>
<reference evidence="5 6" key="1">
    <citation type="submission" date="2018-11" db="EMBL/GenBank/DDBJ databases">
        <title>Complete genome sequence of Paenibacillus baekrokdamisoli strain KCTC 33723.</title>
        <authorList>
            <person name="Kang S.W."/>
            <person name="Lee K.C."/>
            <person name="Kim K.K."/>
            <person name="Kim J.S."/>
            <person name="Kim D.S."/>
            <person name="Ko S.H."/>
            <person name="Yang S.H."/>
            <person name="Lee J.S."/>
        </authorList>
    </citation>
    <scope>NUCLEOTIDE SEQUENCE [LARGE SCALE GENOMIC DNA]</scope>
    <source>
        <strain evidence="5 6">KCTC 33723</strain>
    </source>
</reference>
<sequence>MEHLESQELCEEDGLSDLVQRYADLVLRLALTYLRNMPDAQDACQNVYIKLFKQRKEFHDTEHERAWIIRVTINTCKDMMRNRWRRRLSAIDEAVLILPIEDNESREVVSYVLALPKKYRVVIHLYYYENYKTSEIAELLDRKESTVRSQLKRAKELLRARMLGGMDG</sequence>
<name>A0A3G9IVJ6_9BACL</name>
<dbReference type="RefSeq" id="WP_125661574.1">
    <property type="nucleotide sequence ID" value="NZ_AP019308.1"/>
</dbReference>
<dbReference type="AlphaFoldDB" id="A0A3G9IVJ6"/>
<dbReference type="InterPro" id="IPR039425">
    <property type="entry name" value="RNA_pol_sigma-70-like"/>
</dbReference>
<evidence type="ECO:0000313" key="5">
    <source>
        <dbReference type="EMBL" id="BBH22840.1"/>
    </source>
</evidence>
<dbReference type="Gene3D" id="1.10.1740.10">
    <property type="match status" value="1"/>
</dbReference>
<keyword evidence="3" id="KW-0731">Sigma factor</keyword>
<dbReference type="Pfam" id="PF08281">
    <property type="entry name" value="Sigma70_r4_2"/>
    <property type="match status" value="1"/>
</dbReference>
<dbReference type="Pfam" id="PF04542">
    <property type="entry name" value="Sigma70_r2"/>
    <property type="match status" value="1"/>
</dbReference>
<dbReference type="SUPFAM" id="SSF88659">
    <property type="entry name" value="Sigma3 and sigma4 domains of RNA polymerase sigma factors"/>
    <property type="match status" value="1"/>
</dbReference>
<dbReference type="InterPro" id="IPR013325">
    <property type="entry name" value="RNA_pol_sigma_r2"/>
</dbReference>
<keyword evidence="6" id="KW-1185">Reference proteome</keyword>
<comment type="similarity">
    <text evidence="1">Belongs to the sigma-70 factor family. ECF subfamily.</text>
</comment>
<organism evidence="5 6">
    <name type="scientific">Paenibacillus baekrokdamisoli</name>
    <dbReference type="NCBI Taxonomy" id="1712516"/>
    <lineage>
        <taxon>Bacteria</taxon>
        <taxon>Bacillati</taxon>
        <taxon>Bacillota</taxon>
        <taxon>Bacilli</taxon>
        <taxon>Bacillales</taxon>
        <taxon>Paenibacillaceae</taxon>
        <taxon>Paenibacillus</taxon>
    </lineage>
</organism>
<dbReference type="InterPro" id="IPR013249">
    <property type="entry name" value="RNA_pol_sigma70_r4_t2"/>
</dbReference>
<dbReference type="OrthoDB" id="9794508at2"/>
<dbReference type="InterPro" id="IPR013324">
    <property type="entry name" value="RNA_pol_sigma_r3/r4-like"/>
</dbReference>
<evidence type="ECO:0000256" key="1">
    <source>
        <dbReference type="ARBA" id="ARBA00010641"/>
    </source>
</evidence>
<dbReference type="NCBIfam" id="TIGR02937">
    <property type="entry name" value="sigma70-ECF"/>
    <property type="match status" value="1"/>
</dbReference>
<dbReference type="GO" id="GO:0006352">
    <property type="term" value="P:DNA-templated transcription initiation"/>
    <property type="evidence" value="ECO:0007669"/>
    <property type="project" value="InterPro"/>
</dbReference>
<dbReference type="InterPro" id="IPR036388">
    <property type="entry name" value="WH-like_DNA-bd_sf"/>
</dbReference>
<dbReference type="Gene3D" id="1.10.10.10">
    <property type="entry name" value="Winged helix-like DNA-binding domain superfamily/Winged helix DNA-binding domain"/>
    <property type="match status" value="1"/>
</dbReference>
<keyword evidence="4" id="KW-0804">Transcription</keyword>
<dbReference type="GO" id="GO:0003677">
    <property type="term" value="F:DNA binding"/>
    <property type="evidence" value="ECO:0007669"/>
    <property type="project" value="InterPro"/>
</dbReference>
<dbReference type="Proteomes" id="UP000275368">
    <property type="component" value="Chromosome"/>
</dbReference>
<gene>
    <name evidence="5" type="ORF">Back11_41850</name>
</gene>
<dbReference type="GO" id="GO:0000428">
    <property type="term" value="C:DNA-directed RNA polymerase complex"/>
    <property type="evidence" value="ECO:0007669"/>
    <property type="project" value="UniProtKB-KW"/>
</dbReference>
<evidence type="ECO:0000256" key="3">
    <source>
        <dbReference type="ARBA" id="ARBA00023082"/>
    </source>
</evidence>
<evidence type="ECO:0000313" key="6">
    <source>
        <dbReference type="Proteomes" id="UP000275368"/>
    </source>
</evidence>